<dbReference type="Proteomes" id="UP001408594">
    <property type="component" value="Unassembled WGS sequence"/>
</dbReference>
<gene>
    <name evidence="1" type="ORF">Maes01_00796</name>
</gene>
<accession>A0ABP9WM08</accession>
<dbReference type="Pfam" id="PF10973">
    <property type="entry name" value="DUF2799"/>
    <property type="match status" value="1"/>
</dbReference>
<sequence length="208" mass="23878">MWPTSVSAEPLRPLRRILTRRLGWLALILAVLFSGGCAVISADQCRAGLWYERGLEDGARGRSQALIYEIAQQCQRHGVRVDSAAWLRGHEMGVEQFCTPENGYYLGRRGHSYEGVCTGPTADLFMGEYQRGLAHFQVAQRYRQLRERQDYLVSELTVLRAAIHAEDDESRLQELHLRRRALVRELRLLDLERLRFSDSGFDLFFPGP</sequence>
<dbReference type="EMBL" id="BAABRT010000004">
    <property type="protein sequence ID" value="GAA5524242.1"/>
    <property type="molecule type" value="Genomic_DNA"/>
</dbReference>
<name>A0ABP9WM08_9GAMM</name>
<dbReference type="InterPro" id="IPR021242">
    <property type="entry name" value="DUF2799"/>
</dbReference>
<evidence type="ECO:0000313" key="2">
    <source>
        <dbReference type="Proteomes" id="UP001408594"/>
    </source>
</evidence>
<organism evidence="1 2">
    <name type="scientific">Microbulbifer aestuariivivens</name>
    <dbReference type="NCBI Taxonomy" id="1908308"/>
    <lineage>
        <taxon>Bacteria</taxon>
        <taxon>Pseudomonadati</taxon>
        <taxon>Pseudomonadota</taxon>
        <taxon>Gammaproteobacteria</taxon>
        <taxon>Cellvibrionales</taxon>
        <taxon>Microbulbiferaceae</taxon>
        <taxon>Microbulbifer</taxon>
    </lineage>
</organism>
<protein>
    <recommendedName>
        <fullName evidence="3">DUF2799 domain-containing protein</fullName>
    </recommendedName>
</protein>
<evidence type="ECO:0000313" key="1">
    <source>
        <dbReference type="EMBL" id="GAA5524242.1"/>
    </source>
</evidence>
<evidence type="ECO:0008006" key="3">
    <source>
        <dbReference type="Google" id="ProtNLM"/>
    </source>
</evidence>
<keyword evidence="2" id="KW-1185">Reference proteome</keyword>
<reference evidence="1 2" key="1">
    <citation type="submission" date="2024-02" db="EMBL/GenBank/DDBJ databases">
        <title>Microbulbifer aestuariivivens NBRC 112533.</title>
        <authorList>
            <person name="Ichikawa N."/>
            <person name="Katano-Makiyama Y."/>
            <person name="Hidaka K."/>
        </authorList>
    </citation>
    <scope>NUCLEOTIDE SEQUENCE [LARGE SCALE GENOMIC DNA]</scope>
    <source>
        <strain evidence="1 2">NBRC 112533</strain>
    </source>
</reference>
<comment type="caution">
    <text evidence="1">The sequence shown here is derived from an EMBL/GenBank/DDBJ whole genome shotgun (WGS) entry which is preliminary data.</text>
</comment>
<proteinExistence type="predicted"/>